<name>A0A1F6GGK2_9PROT</name>
<dbReference type="STRING" id="1817772.A2527_09015"/>
<dbReference type="Gene3D" id="3.40.50.10610">
    <property type="entry name" value="ABC-type transport auxiliary lipoprotein component"/>
    <property type="match status" value="1"/>
</dbReference>
<dbReference type="Proteomes" id="UP000178449">
    <property type="component" value="Unassembled WGS sequence"/>
</dbReference>
<comment type="caution">
    <text evidence="1">The sequence shown here is derived from an EMBL/GenBank/DDBJ whole genome shotgun (WGS) entry which is preliminary data.</text>
</comment>
<proteinExistence type="predicted"/>
<gene>
    <name evidence="1" type="ORF">A2527_09015</name>
</gene>
<protein>
    <submittedName>
        <fullName evidence="1">Uncharacterized protein</fullName>
    </submittedName>
</protein>
<reference evidence="1 2" key="1">
    <citation type="journal article" date="2016" name="Nat. Commun.">
        <title>Thousands of microbial genomes shed light on interconnected biogeochemical processes in an aquifer system.</title>
        <authorList>
            <person name="Anantharaman K."/>
            <person name="Brown C.T."/>
            <person name="Hug L.A."/>
            <person name="Sharon I."/>
            <person name="Castelle C.J."/>
            <person name="Probst A.J."/>
            <person name="Thomas B.C."/>
            <person name="Singh A."/>
            <person name="Wilkins M.J."/>
            <person name="Karaoz U."/>
            <person name="Brodie E.L."/>
            <person name="Williams K.H."/>
            <person name="Hubbard S.S."/>
            <person name="Banfield J.F."/>
        </authorList>
    </citation>
    <scope>NUCLEOTIDE SEQUENCE [LARGE SCALE GENOMIC DNA]</scope>
</reference>
<evidence type="ECO:0000313" key="2">
    <source>
        <dbReference type="Proteomes" id="UP000178449"/>
    </source>
</evidence>
<sequence>MKLNQESLVSTKSFLGLFLLFFLTWASPAWAASLTLAAKQLVSQIKSLDPTYSTTSTAQSPFARLILQVKNRHSKLADQTAQAIELELRQVFTKDYKSLKLVLPQQALAGVPSKGTLQLMVEYESSGPKIHLHFQVTEGLQSGTVLLSGKETFLRSESGGNRLIAVLDFEGKGFSSEQLKALSEVFRARLSGTGKLALSSSAEVDKMRPDEIQRQYHCSRDECATLIGEQLGVDQVISAAIYTLSPGHFVLSAKLLEIRNRQIVASESITAEANLIGLPTLVERLADQLLSKNKALLSPKIEPFLVPSNEPQWTPPGAKP</sequence>
<accession>A0A1F6GGK2</accession>
<organism evidence="1 2">
    <name type="scientific">Candidatus Lambdaproteobacteria bacterium RIFOXYD2_FULL_50_16</name>
    <dbReference type="NCBI Taxonomy" id="1817772"/>
    <lineage>
        <taxon>Bacteria</taxon>
        <taxon>Pseudomonadati</taxon>
        <taxon>Pseudomonadota</taxon>
        <taxon>Candidatus Lambdaproteobacteria</taxon>
    </lineage>
</organism>
<dbReference type="EMBL" id="MFNE01000002">
    <property type="protein sequence ID" value="OGG97232.1"/>
    <property type="molecule type" value="Genomic_DNA"/>
</dbReference>
<evidence type="ECO:0000313" key="1">
    <source>
        <dbReference type="EMBL" id="OGG97232.1"/>
    </source>
</evidence>
<dbReference type="AlphaFoldDB" id="A0A1F6GGK2"/>